<dbReference type="InterPro" id="IPR036020">
    <property type="entry name" value="WW_dom_sf"/>
</dbReference>
<gene>
    <name evidence="3" type="ORF">SELMODRAFT_418782</name>
</gene>
<protein>
    <recommendedName>
        <fullName evidence="2">WW domain-containing protein</fullName>
    </recommendedName>
</protein>
<dbReference type="CDD" id="cd00201">
    <property type="entry name" value="WW"/>
    <property type="match status" value="2"/>
</dbReference>
<dbReference type="PANTHER" id="PTHR47852:SF2">
    <property type="entry name" value="WW DOMAIN-CONTAINING PROTEIN"/>
    <property type="match status" value="1"/>
</dbReference>
<evidence type="ECO:0000313" key="4">
    <source>
        <dbReference type="Proteomes" id="UP000001514"/>
    </source>
</evidence>
<feature type="compositionally biased region" description="Pro residues" evidence="1">
    <location>
        <begin position="339"/>
        <end position="355"/>
    </location>
</feature>
<dbReference type="STRING" id="88036.D8S6D3"/>
<proteinExistence type="predicted"/>
<organism evidence="4">
    <name type="scientific">Selaginella moellendorffii</name>
    <name type="common">Spikemoss</name>
    <dbReference type="NCBI Taxonomy" id="88036"/>
    <lineage>
        <taxon>Eukaryota</taxon>
        <taxon>Viridiplantae</taxon>
        <taxon>Streptophyta</taxon>
        <taxon>Embryophyta</taxon>
        <taxon>Tracheophyta</taxon>
        <taxon>Lycopodiopsida</taxon>
        <taxon>Selaginellales</taxon>
        <taxon>Selaginellaceae</taxon>
        <taxon>Selaginella</taxon>
    </lineage>
</organism>
<dbReference type="eggNOG" id="ENOG502QTDD">
    <property type="taxonomic scope" value="Eukaryota"/>
</dbReference>
<dbReference type="SMART" id="SM00456">
    <property type="entry name" value="WW"/>
    <property type="match status" value="2"/>
</dbReference>
<dbReference type="PROSITE" id="PS01159">
    <property type="entry name" value="WW_DOMAIN_1"/>
    <property type="match status" value="1"/>
</dbReference>
<dbReference type="PANTHER" id="PTHR47852">
    <property type="entry name" value="OS06G0298400 PROTEIN"/>
    <property type="match status" value="1"/>
</dbReference>
<dbReference type="EMBL" id="GL377604">
    <property type="protein sequence ID" value="EFJ20044.1"/>
    <property type="molecule type" value="Genomic_DNA"/>
</dbReference>
<dbReference type="InterPro" id="IPR001202">
    <property type="entry name" value="WW_dom"/>
</dbReference>
<feature type="compositionally biased region" description="Basic and acidic residues" evidence="1">
    <location>
        <begin position="54"/>
        <end position="71"/>
    </location>
</feature>
<sequence>MGTLLLPLLHHHPTQVYYSEPAAKKDGSGSSANGLCGAPENSLSLLGQYDADDDGKVESEEKTSSGNIDEKKMDAEVADFIAELETSGLLDANPSETSEPEAKQVVEPTTEAAEIRSVVERTSRPSLASMIGDVVEKVLAENESEKCDWRAVLHEESGEYYYWNVVTGETTWNKHDGSVEAAVGVAPLPSESYPGLQATYAPAICDVNYSGLVGTSDDADTRLGSAALVQLGETICERLKGLCGDALVTLPNRIRLAVEAEIRLSDCRLLMAQGMTDGLMWTNTEAHIRRIESLLVAEQQEQEAGVRAEDEDVDMEVDMDIEEPEMIQQAVPPPDEDSAPPPPPEPEIIPPPPAQEPLSDLTTNRDAVPPRGEMETSTSASSAALVEAAAAAAKKASKATRMKKGNAPVLVSKTSKMSSLVNKWMAAKQELHESDDEDGEKELYDHEAIERKRQREIDDWRREQIASGQALDNVNFQPLGPIDWRDRVKRARKEGQSKVSSTSKKHPNLDVLSKGLAPGWKAFYDEKSGDVYYGNLETSETTWDRPVA</sequence>
<feature type="region of interest" description="Disordered" evidence="1">
    <location>
        <begin position="330"/>
        <end position="381"/>
    </location>
</feature>
<name>D8S6D3_SELML</name>
<reference evidence="3 4" key="1">
    <citation type="journal article" date="2011" name="Science">
        <title>The Selaginella genome identifies genetic changes associated with the evolution of vascular plants.</title>
        <authorList>
            <person name="Banks J.A."/>
            <person name="Nishiyama T."/>
            <person name="Hasebe M."/>
            <person name="Bowman J.L."/>
            <person name="Gribskov M."/>
            <person name="dePamphilis C."/>
            <person name="Albert V.A."/>
            <person name="Aono N."/>
            <person name="Aoyama T."/>
            <person name="Ambrose B.A."/>
            <person name="Ashton N.W."/>
            <person name="Axtell M.J."/>
            <person name="Barker E."/>
            <person name="Barker M.S."/>
            <person name="Bennetzen J.L."/>
            <person name="Bonawitz N.D."/>
            <person name="Chapple C."/>
            <person name="Cheng C."/>
            <person name="Correa L.G."/>
            <person name="Dacre M."/>
            <person name="DeBarry J."/>
            <person name="Dreyer I."/>
            <person name="Elias M."/>
            <person name="Engstrom E.M."/>
            <person name="Estelle M."/>
            <person name="Feng L."/>
            <person name="Finet C."/>
            <person name="Floyd S.K."/>
            <person name="Frommer W.B."/>
            <person name="Fujita T."/>
            <person name="Gramzow L."/>
            <person name="Gutensohn M."/>
            <person name="Harholt J."/>
            <person name="Hattori M."/>
            <person name="Heyl A."/>
            <person name="Hirai T."/>
            <person name="Hiwatashi Y."/>
            <person name="Ishikawa M."/>
            <person name="Iwata M."/>
            <person name="Karol K.G."/>
            <person name="Koehler B."/>
            <person name="Kolukisaoglu U."/>
            <person name="Kubo M."/>
            <person name="Kurata T."/>
            <person name="Lalonde S."/>
            <person name="Li K."/>
            <person name="Li Y."/>
            <person name="Litt A."/>
            <person name="Lyons E."/>
            <person name="Manning G."/>
            <person name="Maruyama T."/>
            <person name="Michael T.P."/>
            <person name="Mikami K."/>
            <person name="Miyazaki S."/>
            <person name="Morinaga S."/>
            <person name="Murata T."/>
            <person name="Mueller-Roeber B."/>
            <person name="Nelson D.R."/>
            <person name="Obara M."/>
            <person name="Oguri Y."/>
            <person name="Olmstead R.G."/>
            <person name="Onodera N."/>
            <person name="Petersen B.L."/>
            <person name="Pils B."/>
            <person name="Prigge M."/>
            <person name="Rensing S.A."/>
            <person name="Riano-Pachon D.M."/>
            <person name="Roberts A.W."/>
            <person name="Sato Y."/>
            <person name="Scheller H.V."/>
            <person name="Schulz B."/>
            <person name="Schulz C."/>
            <person name="Shakirov E.V."/>
            <person name="Shibagaki N."/>
            <person name="Shinohara N."/>
            <person name="Shippen D.E."/>
            <person name="Soerensen I."/>
            <person name="Sotooka R."/>
            <person name="Sugimoto N."/>
            <person name="Sugita M."/>
            <person name="Sumikawa N."/>
            <person name="Tanurdzic M."/>
            <person name="Theissen G."/>
            <person name="Ulvskov P."/>
            <person name="Wakazuki S."/>
            <person name="Weng J.K."/>
            <person name="Willats W.W."/>
            <person name="Wipf D."/>
            <person name="Wolf P.G."/>
            <person name="Yang L."/>
            <person name="Zimmer A.D."/>
            <person name="Zhu Q."/>
            <person name="Mitros T."/>
            <person name="Hellsten U."/>
            <person name="Loque D."/>
            <person name="Otillar R."/>
            <person name="Salamov A."/>
            <person name="Schmutz J."/>
            <person name="Shapiro H."/>
            <person name="Lindquist E."/>
            <person name="Lucas S."/>
            <person name="Rokhsar D."/>
            <person name="Grigoriev I.V."/>
        </authorList>
    </citation>
    <scope>NUCLEOTIDE SEQUENCE [LARGE SCALE GENOMIC DNA]</scope>
</reference>
<dbReference type="HOGENOM" id="CLU_497319_0_0_1"/>
<feature type="region of interest" description="Disordered" evidence="1">
    <location>
        <begin position="489"/>
        <end position="511"/>
    </location>
</feature>
<dbReference type="FunCoup" id="D8S6D3">
    <property type="interactions" value="805"/>
</dbReference>
<feature type="region of interest" description="Disordered" evidence="1">
    <location>
        <begin position="90"/>
        <end position="109"/>
    </location>
</feature>
<dbReference type="Pfam" id="PF00397">
    <property type="entry name" value="WW"/>
    <property type="match status" value="2"/>
</dbReference>
<accession>D8S6D3</accession>
<feature type="domain" description="WW" evidence="2">
    <location>
        <begin position="149"/>
        <end position="177"/>
    </location>
</feature>
<keyword evidence="4" id="KW-1185">Reference proteome</keyword>
<dbReference type="Proteomes" id="UP000001514">
    <property type="component" value="Unassembled WGS sequence"/>
</dbReference>
<feature type="region of interest" description="Disordered" evidence="1">
    <location>
        <begin position="21"/>
        <end position="71"/>
    </location>
</feature>
<dbReference type="AlphaFoldDB" id="D8S6D3"/>
<dbReference type="SUPFAM" id="SSF51045">
    <property type="entry name" value="WW domain"/>
    <property type="match status" value="2"/>
</dbReference>
<evidence type="ECO:0000313" key="3">
    <source>
        <dbReference type="EMBL" id="EFJ20044.1"/>
    </source>
</evidence>
<dbReference type="Gene3D" id="2.20.70.10">
    <property type="match status" value="2"/>
</dbReference>
<dbReference type="Gramene" id="EFJ20044">
    <property type="protein sequence ID" value="EFJ20044"/>
    <property type="gene ID" value="SELMODRAFT_418782"/>
</dbReference>
<evidence type="ECO:0000256" key="1">
    <source>
        <dbReference type="SAM" id="MobiDB-lite"/>
    </source>
</evidence>
<dbReference type="KEGG" id="smo:SELMODRAFT_418782"/>
<dbReference type="InParanoid" id="D8S6D3"/>
<feature type="domain" description="WW" evidence="2">
    <location>
        <begin position="514"/>
        <end position="548"/>
    </location>
</feature>
<evidence type="ECO:0000259" key="2">
    <source>
        <dbReference type="PROSITE" id="PS50020"/>
    </source>
</evidence>
<dbReference type="PROSITE" id="PS50020">
    <property type="entry name" value="WW_DOMAIN_2"/>
    <property type="match status" value="2"/>
</dbReference>